<dbReference type="Gene3D" id="1.10.390.20">
    <property type="match status" value="1"/>
</dbReference>
<evidence type="ECO:0000256" key="5">
    <source>
        <dbReference type="ARBA" id="ARBA00022525"/>
    </source>
</evidence>
<keyword evidence="8" id="KW-0732">Signal</keyword>
<dbReference type="InterPro" id="IPR002169">
    <property type="entry name" value="Peptidase_M9A/M9B"/>
</dbReference>
<sequence>MELNKLTVALVASCTGFYAQADSAPISQTVEINPYHSHESHSQETHSQDASVDVGPSPKRSESNDLTPALDASPRVMTFSQQAVVECDVSGFATTNTNTLISQITSQGAECVNDLFAADSATQVTAFDSNNMYYVAKHATELSRAYQGGGSDELEALFLYLRAGYYAEFYNDGVSLLSWVTSAVKEAVDTFVANEHFYDSNDAHGKVLGEVITTMDSATLQHEYLDVINQWLLRWNGDYEQHWNMRGAVNGIFTLLYRGQWNNGFKVAIAKRDDLVKNLSAFAKDATKLGSNSEFMAVNAGRELARMTQYTNTQIEPLVTTELSTLFTQYSMYGTGDAVWLAAADVASYYSDCANFGICGFEAELKGLVLSQTYTCSDTIRILSQDLTAIQQQAACDKMGFEETYFHGELQTGNQPVADDHNTQLQVNIFNSSDDYRKYAGPIFDIDTNNGGMYLEGDPSIVGNVPNFVAYEASYANPDHFIWNLEHEYVHYLDGRFDMYGNFTTPTEKVVWWSEGVAEYISKENDNQAALDTIEDGTHFTLKEIFETTYDGFDVDRIYRWGYLAVRFMFEKHEAELANMLVETRRGDWAAYKAHTEQWATQYQSEFEQWTQQLVGGMLLPQVCDGSNAVSDGRVTAGEPICLSSSAPLWLSIEGVNAVSNIAISTAHGSGDLTLSYSNGGWPTGDASDVVSSNIGNGECIVLSAQSDYWGYIKVAGEYSDATLVVDFDATTCRR</sequence>
<dbReference type="Gene3D" id="3.40.30.160">
    <property type="entry name" value="Collagenase ColT, N-terminal domain"/>
    <property type="match status" value="1"/>
</dbReference>
<dbReference type="InterPro" id="IPR013661">
    <property type="entry name" value="Peptidase_M9_N_dom"/>
</dbReference>
<dbReference type="GO" id="GO:0004222">
    <property type="term" value="F:metalloendopeptidase activity"/>
    <property type="evidence" value="ECO:0007669"/>
    <property type="project" value="UniProtKB-EC"/>
</dbReference>
<evidence type="ECO:0000256" key="4">
    <source>
        <dbReference type="ARBA" id="ARBA00012653"/>
    </source>
</evidence>
<keyword evidence="6" id="KW-0645">Protease</keyword>
<comment type="subcellular location">
    <subcellularLocation>
        <location evidence="3">Secreted</location>
    </subcellularLocation>
</comment>
<keyword evidence="7" id="KW-0479">Metal-binding</keyword>
<dbReference type="Proteomes" id="UP001155587">
    <property type="component" value="Unassembled WGS sequence"/>
</dbReference>
<keyword evidence="5" id="KW-0964">Secreted</keyword>
<evidence type="ECO:0000256" key="13">
    <source>
        <dbReference type="PIRSR" id="PIRSR602169-1"/>
    </source>
</evidence>
<evidence type="ECO:0000313" key="17">
    <source>
        <dbReference type="Proteomes" id="UP001155587"/>
    </source>
</evidence>
<feature type="compositionally biased region" description="Basic and acidic residues" evidence="14">
    <location>
        <begin position="36"/>
        <end position="47"/>
    </location>
</feature>
<keyword evidence="12" id="KW-0865">Zymogen</keyword>
<evidence type="ECO:0000256" key="8">
    <source>
        <dbReference type="ARBA" id="ARBA00022729"/>
    </source>
</evidence>
<feature type="domain" description="Peptidase M9 collagenase N-terminal" evidence="15">
    <location>
        <begin position="87"/>
        <end position="265"/>
    </location>
</feature>
<keyword evidence="9 16" id="KW-0378">Hydrolase</keyword>
<dbReference type="Pfam" id="PF01752">
    <property type="entry name" value="Peptidase_M9"/>
    <property type="match status" value="1"/>
</dbReference>
<protein>
    <recommendedName>
        <fullName evidence="4">microbial collagenase</fullName>
        <ecNumber evidence="4">3.4.24.3</ecNumber>
    </recommendedName>
</protein>
<evidence type="ECO:0000256" key="14">
    <source>
        <dbReference type="SAM" id="MobiDB-lite"/>
    </source>
</evidence>
<evidence type="ECO:0000256" key="2">
    <source>
        <dbReference type="ARBA" id="ARBA00001947"/>
    </source>
</evidence>
<feature type="region of interest" description="Disordered" evidence="14">
    <location>
        <begin position="35"/>
        <end position="72"/>
    </location>
</feature>
<dbReference type="PANTHER" id="PTHR13062:SF9">
    <property type="entry name" value="MICROBIAL COLLAGENASE"/>
    <property type="match status" value="1"/>
</dbReference>
<dbReference type="GO" id="GO:0005576">
    <property type="term" value="C:extracellular region"/>
    <property type="evidence" value="ECO:0007669"/>
    <property type="project" value="UniProtKB-SubCell"/>
</dbReference>
<evidence type="ECO:0000256" key="7">
    <source>
        <dbReference type="ARBA" id="ARBA00022723"/>
    </source>
</evidence>
<evidence type="ECO:0000256" key="1">
    <source>
        <dbReference type="ARBA" id="ARBA00000424"/>
    </source>
</evidence>
<accession>A0A9X3CR40</accession>
<dbReference type="Gene3D" id="2.60.120.380">
    <property type="match status" value="1"/>
</dbReference>
<evidence type="ECO:0000256" key="3">
    <source>
        <dbReference type="ARBA" id="ARBA00004613"/>
    </source>
</evidence>
<dbReference type="RefSeq" id="WP_265676496.1">
    <property type="nucleotide sequence ID" value="NZ_JAKRRY010000028.1"/>
</dbReference>
<keyword evidence="10" id="KW-0862">Zinc</keyword>
<dbReference type="EMBL" id="JAKRRY010000028">
    <property type="protein sequence ID" value="MCW8347941.1"/>
    <property type="molecule type" value="Genomic_DNA"/>
</dbReference>
<dbReference type="Pfam" id="PF08453">
    <property type="entry name" value="Peptidase_M9_N"/>
    <property type="match status" value="1"/>
</dbReference>
<comment type="catalytic activity">
    <reaction evidence="1">
        <text>Digestion of native collagen in the triple helical region at Xaa-|-Gly bonds. With synthetic peptides, a preference is shown for Gly at P3 and P1', Pro and Ala at P2 and P2', and hydroxyproline, Ala or Arg at P3'.</text>
        <dbReference type="EC" id="3.4.24.3"/>
    </reaction>
</comment>
<keyword evidence="17" id="KW-1185">Reference proteome</keyword>
<evidence type="ECO:0000256" key="9">
    <source>
        <dbReference type="ARBA" id="ARBA00022801"/>
    </source>
</evidence>
<dbReference type="GO" id="GO:0008270">
    <property type="term" value="F:zinc ion binding"/>
    <property type="evidence" value="ECO:0007669"/>
    <property type="project" value="InterPro"/>
</dbReference>
<dbReference type="PANTHER" id="PTHR13062">
    <property type="entry name" value="COLLAGENASE"/>
    <property type="match status" value="1"/>
</dbReference>
<comment type="caution">
    <text evidence="16">The sequence shown here is derived from an EMBL/GenBank/DDBJ whole genome shotgun (WGS) entry which is preliminary data.</text>
</comment>
<evidence type="ECO:0000313" key="16">
    <source>
        <dbReference type="EMBL" id="MCW8347941.1"/>
    </source>
</evidence>
<evidence type="ECO:0000256" key="6">
    <source>
        <dbReference type="ARBA" id="ARBA00022670"/>
    </source>
</evidence>
<gene>
    <name evidence="16" type="ORF">MD535_18295</name>
</gene>
<dbReference type="EC" id="3.4.24.3" evidence="4"/>
<reference evidence="16" key="1">
    <citation type="submission" date="2022-02" db="EMBL/GenBank/DDBJ databases">
        <title>Vibrio sp. nov, a new bacterium isolated from seawater.</title>
        <authorList>
            <person name="Yuan Y."/>
        </authorList>
    </citation>
    <scope>NUCLEOTIDE SEQUENCE</scope>
    <source>
        <strain evidence="16">ZSDZ65</strain>
    </source>
</reference>
<dbReference type="GO" id="GO:0006508">
    <property type="term" value="P:proteolysis"/>
    <property type="evidence" value="ECO:0007669"/>
    <property type="project" value="UniProtKB-KW"/>
</dbReference>
<evidence type="ECO:0000256" key="10">
    <source>
        <dbReference type="ARBA" id="ARBA00022833"/>
    </source>
</evidence>
<name>A0A9X3CR40_9VIBR</name>
<keyword evidence="11" id="KW-0482">Metalloprotease</keyword>
<comment type="cofactor">
    <cofactor evidence="2">
        <name>Zn(2+)</name>
        <dbReference type="ChEBI" id="CHEBI:29105"/>
    </cofactor>
</comment>
<evidence type="ECO:0000256" key="11">
    <source>
        <dbReference type="ARBA" id="ARBA00023049"/>
    </source>
</evidence>
<evidence type="ECO:0000259" key="15">
    <source>
        <dbReference type="Pfam" id="PF08453"/>
    </source>
</evidence>
<evidence type="ECO:0000256" key="12">
    <source>
        <dbReference type="ARBA" id="ARBA00023145"/>
    </source>
</evidence>
<dbReference type="PRINTS" id="PR00931">
    <property type="entry name" value="MICOLLPTASE"/>
</dbReference>
<organism evidence="16 17">
    <name type="scientific">Vibrio qingdaonensis</name>
    <dbReference type="NCBI Taxonomy" id="2829491"/>
    <lineage>
        <taxon>Bacteria</taxon>
        <taxon>Pseudomonadati</taxon>
        <taxon>Pseudomonadota</taxon>
        <taxon>Gammaproteobacteria</taxon>
        <taxon>Vibrionales</taxon>
        <taxon>Vibrionaceae</taxon>
        <taxon>Vibrio</taxon>
    </lineage>
</organism>
<feature type="active site" evidence="13">
    <location>
        <position position="488"/>
    </location>
</feature>
<proteinExistence type="predicted"/>
<dbReference type="AlphaFoldDB" id="A0A9X3CR40"/>